<dbReference type="PROSITE" id="PS00086">
    <property type="entry name" value="CYTOCHROME_P450"/>
    <property type="match status" value="1"/>
</dbReference>
<keyword evidence="10" id="KW-1185">Reference proteome</keyword>
<dbReference type="InterPro" id="IPR001128">
    <property type="entry name" value="Cyt_P450"/>
</dbReference>
<keyword evidence="8" id="KW-0812">Transmembrane</keyword>
<evidence type="ECO:0008006" key="11">
    <source>
        <dbReference type="Google" id="ProtNLM"/>
    </source>
</evidence>
<dbReference type="GO" id="GO:0006082">
    <property type="term" value="P:organic acid metabolic process"/>
    <property type="evidence" value="ECO:0007669"/>
    <property type="project" value="TreeGrafter"/>
</dbReference>
<feature type="transmembrane region" description="Helical" evidence="8">
    <location>
        <begin position="12"/>
        <end position="34"/>
    </location>
</feature>
<keyword evidence="3" id="KW-0479">Metal-binding</keyword>
<dbReference type="HOGENOM" id="CLU_249650_0_0_1"/>
<evidence type="ECO:0000256" key="4">
    <source>
        <dbReference type="ARBA" id="ARBA00022815"/>
    </source>
</evidence>
<keyword evidence="6" id="KW-0503">Monooxygenase</keyword>
<keyword evidence="6" id="KW-0560">Oxidoreductase</keyword>
<feature type="transmembrane region" description="Helical" evidence="8">
    <location>
        <begin position="1041"/>
        <end position="1058"/>
    </location>
</feature>
<dbReference type="SUPFAM" id="SSF48264">
    <property type="entry name" value="Cytochrome P450"/>
    <property type="match status" value="2"/>
</dbReference>
<dbReference type="GO" id="GO:0008395">
    <property type="term" value="F:steroid hydroxylase activity"/>
    <property type="evidence" value="ECO:0007669"/>
    <property type="project" value="TreeGrafter"/>
</dbReference>
<dbReference type="PRINTS" id="PR00385">
    <property type="entry name" value="P450"/>
</dbReference>
<dbReference type="InterPro" id="IPR036396">
    <property type="entry name" value="Cyt_P450_sf"/>
</dbReference>
<dbReference type="GO" id="GO:0007218">
    <property type="term" value="P:neuropeptide signaling pathway"/>
    <property type="evidence" value="ECO:0007669"/>
    <property type="project" value="UniProtKB-KW"/>
</dbReference>
<dbReference type="GO" id="GO:0016712">
    <property type="term" value="F:oxidoreductase activity, acting on paired donors, with incorporation or reduction of molecular oxygen, reduced flavin or flavoprotein as one donor, and incorporation of one atom of oxygen"/>
    <property type="evidence" value="ECO:0007669"/>
    <property type="project" value="TreeGrafter"/>
</dbReference>
<evidence type="ECO:0000313" key="10">
    <source>
        <dbReference type="Proteomes" id="UP000014500"/>
    </source>
</evidence>
<dbReference type="InterPro" id="IPR017972">
    <property type="entry name" value="Cyt_P450_CS"/>
</dbReference>
<reference evidence="9" key="2">
    <citation type="submission" date="2015-02" db="UniProtKB">
        <authorList>
            <consortium name="EnsemblMetazoa"/>
        </authorList>
    </citation>
    <scope>IDENTIFICATION</scope>
</reference>
<evidence type="ECO:0000256" key="3">
    <source>
        <dbReference type="ARBA" id="ARBA00022723"/>
    </source>
</evidence>
<dbReference type="InterPro" id="IPR002401">
    <property type="entry name" value="Cyt_P450_E_grp-I"/>
</dbReference>
<evidence type="ECO:0000256" key="1">
    <source>
        <dbReference type="ARBA" id="ARBA00007714"/>
    </source>
</evidence>
<dbReference type="FunFam" id="1.10.630.10:FF:000094">
    <property type="entry name" value="cytochrome P450 2J6-like"/>
    <property type="match status" value="2"/>
</dbReference>
<evidence type="ECO:0000256" key="7">
    <source>
        <dbReference type="ARBA" id="ARBA00023320"/>
    </source>
</evidence>
<dbReference type="PANTHER" id="PTHR24300">
    <property type="entry name" value="CYTOCHROME P450 508A4-RELATED"/>
    <property type="match status" value="1"/>
</dbReference>
<dbReference type="Pfam" id="PF00067">
    <property type="entry name" value="p450"/>
    <property type="match status" value="3"/>
</dbReference>
<proteinExistence type="inferred from homology"/>
<dbReference type="STRING" id="126957.T1JBZ4"/>
<organism evidence="9 10">
    <name type="scientific">Strigamia maritima</name>
    <name type="common">European centipede</name>
    <name type="synonym">Geophilus maritimus</name>
    <dbReference type="NCBI Taxonomy" id="126957"/>
    <lineage>
        <taxon>Eukaryota</taxon>
        <taxon>Metazoa</taxon>
        <taxon>Ecdysozoa</taxon>
        <taxon>Arthropoda</taxon>
        <taxon>Myriapoda</taxon>
        <taxon>Chilopoda</taxon>
        <taxon>Pleurostigmophora</taxon>
        <taxon>Geophilomorpha</taxon>
        <taxon>Linotaeniidae</taxon>
        <taxon>Strigamia</taxon>
    </lineage>
</organism>
<dbReference type="Pfam" id="PF13896">
    <property type="entry name" value="Glyco_transf_49"/>
    <property type="match status" value="1"/>
</dbReference>
<evidence type="ECO:0000256" key="2">
    <source>
        <dbReference type="ARBA" id="ARBA00010617"/>
    </source>
</evidence>
<dbReference type="GO" id="GO:0006805">
    <property type="term" value="P:xenobiotic metabolic process"/>
    <property type="evidence" value="ECO:0007669"/>
    <property type="project" value="TreeGrafter"/>
</dbReference>
<dbReference type="Proteomes" id="UP000014500">
    <property type="component" value="Unassembled WGS sequence"/>
</dbReference>
<keyword evidence="5" id="KW-0408">Iron</keyword>
<dbReference type="GO" id="GO:0020037">
    <property type="term" value="F:heme binding"/>
    <property type="evidence" value="ECO:0007669"/>
    <property type="project" value="InterPro"/>
</dbReference>
<sequence length="1481" mass="170928">MEWEFMDYLPDLTILRILSVFIIAFIIHRVFLVYRLPPGPFGLPFVGYSVFIDPKAPYKTFDELGKKYGKIFCLQIGSVRVVCLSDYKLIKSAFAKDVYAGRPPLPVTHGIMKGYGILGAEGLWWSEQRRFFTQSLRHLGASRNSLDHSKIQQKIQTEVDFCMQQLEKHQNGLPFNFESTASLTFGNIISQLVFGCRFPTNNKDFQRQLQLLDEGFKKVSVMGTINFFPFLRFLPHFRGVFKNLLKSKDEHHQFLRKQIVSHENTLDPDNPRDYLDLFLIEMKKENKQTTFIDAQLIHSLADCFGAGIETSKVTFQWLILFLMTNLDVQVRIRKEIDKVGGDEKQITFRDASSMPYVEAVIMETQRLANLVPLGAPPGTLKDSQLEGYFIPSGTMMIGLLWSVHMNPELWPQPEVFNTDRRRICPGEDLAKMEIFLLLVEIVRKYIILPPEDRSPDLEPQMGFTLTPLPYELRLIPVLVFFSILDGSNGYNVHLQVMLKTDPAEPLVDFSSSQWGKRQQGGCWRIGVWVFKRLVHLEMLVFSQHSSQHVNMPLVLHSLVEYLQWIEAGDQTTFLLFVFVTCLLSIRYFYANSRRQPLPPGPRGVPFLGYLPFLKESNTYLQLDELAKKFGPMFRMQMGFEVKSLLSNMMTEDGKALDLYVPLATCSANVISSLLMSVRFESSDPKFRRLLFLMDEGFRLFSVIASVNFIPALQYIPGVKKAYRTLMKNRDEMFTFLRETVDTHKKSHQLNSEIRDFIDIYLEEINENKTIDNKKKFNESQLHQILADLLTSGMETTRVTLQWFILHVAANEDVRRKIQNELDTVIGRNRLPNIDDMGSLPYTEAVICETQRISNVLAIAPPHATSKDTTLNGYFVPRDTLVLPLLYSVHKNEKVWKDAENFDPTRFLSEDGTTIQRHPHFIPFGIGRRQCLGLVLARMELFSIGASILHQFDVSLPDGCNIENMAPVATTTLSPPPHKINISSRSLDLTRYLINCFRRKSISVYRIVRVNPSVSFRQRYNWPKWNRSTLFCCGHLKIRIKILLTLLFSLIFLILLFTIRRDVTIDISLENDIESDVYVDKISDIEKPDEPDSRHCIENGKILELENETCKSQRYIGKRGSYTVLYNYILAKKRYYGNQSITFCTHATYHLLPHVEVICRKWHGPISVAVHASGFDFSAALHVISFLRTCGNPCVRNSVTFHLIFDNNFSPPFRIDGNLSSIDLIIPSFSNKTTNHCKKFSSPVLKTPRNSFKNVKRLVYPINVARNVARETSTTFFVLTADIELYPSRGIVPMFLDLVTRLSDTVLRRPNPKVFVLPIFEVPRGSRPPNYKSELAELYRLGRAIFFHKYVCPPCSFTPRLGDWLKQTPHPNRIKVFHVAKRHPPYHRWEPVYIGTHNEPSYDERLTWEGKQDKMSQMHALCLLDYDLNILDNAFLVHAPGIKQSNIHTALQYQQQKKQNDQIHHQVVQNLNNKFGKRQFCI</sequence>
<dbReference type="PhylomeDB" id="T1JBZ4"/>
<dbReference type="EMBL" id="JH432044">
    <property type="status" value="NOT_ANNOTATED_CDS"/>
    <property type="molecule type" value="Genomic_DNA"/>
</dbReference>
<evidence type="ECO:0000256" key="8">
    <source>
        <dbReference type="SAM" id="Phobius"/>
    </source>
</evidence>
<evidence type="ECO:0000313" key="9">
    <source>
        <dbReference type="EnsemblMetazoa" id="SMAR011300-PA"/>
    </source>
</evidence>
<reference evidence="10" key="1">
    <citation type="submission" date="2011-05" db="EMBL/GenBank/DDBJ databases">
        <authorList>
            <person name="Richards S.R."/>
            <person name="Qu J."/>
            <person name="Jiang H."/>
            <person name="Jhangiani S.N."/>
            <person name="Agravi P."/>
            <person name="Goodspeed R."/>
            <person name="Gross S."/>
            <person name="Mandapat C."/>
            <person name="Jackson L."/>
            <person name="Mathew T."/>
            <person name="Pu L."/>
            <person name="Thornton R."/>
            <person name="Saada N."/>
            <person name="Wilczek-Boney K.B."/>
            <person name="Lee S."/>
            <person name="Kovar C."/>
            <person name="Wu Y."/>
            <person name="Scherer S.E."/>
            <person name="Worley K.C."/>
            <person name="Muzny D.M."/>
            <person name="Gibbs R."/>
        </authorList>
    </citation>
    <scope>NUCLEOTIDE SEQUENCE</scope>
    <source>
        <strain evidence="10">Brora</strain>
    </source>
</reference>
<comment type="similarity">
    <text evidence="2">Belongs to the cytochrome P450 family.</text>
</comment>
<evidence type="ECO:0000256" key="6">
    <source>
        <dbReference type="ARBA" id="ARBA00023033"/>
    </source>
</evidence>
<dbReference type="PROSITE" id="PS00539">
    <property type="entry name" value="PYROKININ"/>
    <property type="match status" value="1"/>
</dbReference>
<dbReference type="GO" id="GO:0005184">
    <property type="term" value="F:neuropeptide hormone activity"/>
    <property type="evidence" value="ECO:0007669"/>
    <property type="project" value="InterPro"/>
</dbReference>
<dbReference type="PRINTS" id="PR00463">
    <property type="entry name" value="EP450I"/>
</dbReference>
<dbReference type="Gene3D" id="1.10.630.10">
    <property type="entry name" value="Cytochrome P450"/>
    <property type="match status" value="2"/>
</dbReference>
<dbReference type="eggNOG" id="KOG0156">
    <property type="taxonomic scope" value="Eukaryota"/>
</dbReference>
<dbReference type="GO" id="GO:0005506">
    <property type="term" value="F:iron ion binding"/>
    <property type="evidence" value="ECO:0007669"/>
    <property type="project" value="InterPro"/>
</dbReference>
<accession>T1JBZ4</accession>
<dbReference type="InterPro" id="IPR001484">
    <property type="entry name" value="Pyrokinin_CS"/>
</dbReference>
<dbReference type="EnsemblMetazoa" id="SMAR011300-RA">
    <property type="protein sequence ID" value="SMAR011300-PA"/>
    <property type="gene ID" value="SMAR011300"/>
</dbReference>
<evidence type="ECO:0000256" key="5">
    <source>
        <dbReference type="ARBA" id="ARBA00023004"/>
    </source>
</evidence>
<comment type="similarity">
    <text evidence="1">Belongs to the pyrokinin family.</text>
</comment>
<dbReference type="PANTHER" id="PTHR24300:SF403">
    <property type="entry name" value="CYTOCHROME P450 306A1"/>
    <property type="match status" value="1"/>
</dbReference>
<protein>
    <recommendedName>
        <fullName evidence="11">Cytochrome P450</fullName>
    </recommendedName>
</protein>
<dbReference type="OMA" id="GKHLNIR"/>
<keyword evidence="4" id="KW-0027">Amidation</keyword>
<dbReference type="GO" id="GO:0005737">
    <property type="term" value="C:cytoplasm"/>
    <property type="evidence" value="ECO:0007669"/>
    <property type="project" value="TreeGrafter"/>
</dbReference>
<dbReference type="InterPro" id="IPR050182">
    <property type="entry name" value="Cytochrome_P450_fam2"/>
</dbReference>
<dbReference type="eggNOG" id="KOG3765">
    <property type="taxonomic scope" value="Eukaryota"/>
</dbReference>
<keyword evidence="8" id="KW-1133">Transmembrane helix</keyword>
<feature type="transmembrane region" description="Helical" evidence="8">
    <location>
        <begin position="697"/>
        <end position="717"/>
    </location>
</feature>
<name>T1JBZ4_STRMM</name>
<keyword evidence="7" id="KW-0527">Neuropeptide</keyword>
<keyword evidence="8" id="KW-0472">Membrane</keyword>